<gene>
    <name evidence="2" type="ORF">L227DRAFT_617718</name>
</gene>
<protein>
    <submittedName>
        <fullName evidence="2">Uncharacterized protein</fullName>
    </submittedName>
</protein>
<evidence type="ECO:0000313" key="3">
    <source>
        <dbReference type="Proteomes" id="UP000313359"/>
    </source>
</evidence>
<keyword evidence="3" id="KW-1185">Reference proteome</keyword>
<feature type="compositionally biased region" description="Polar residues" evidence="1">
    <location>
        <begin position="178"/>
        <end position="214"/>
    </location>
</feature>
<dbReference type="OrthoDB" id="5358959at2759"/>
<organism evidence="2 3">
    <name type="scientific">Lentinus tigrinus ALCF2SS1-6</name>
    <dbReference type="NCBI Taxonomy" id="1328759"/>
    <lineage>
        <taxon>Eukaryota</taxon>
        <taxon>Fungi</taxon>
        <taxon>Dikarya</taxon>
        <taxon>Basidiomycota</taxon>
        <taxon>Agaricomycotina</taxon>
        <taxon>Agaricomycetes</taxon>
        <taxon>Polyporales</taxon>
        <taxon>Polyporaceae</taxon>
        <taxon>Lentinus</taxon>
    </lineage>
</organism>
<dbReference type="AlphaFoldDB" id="A0A5C2RLR0"/>
<accession>A0A5C2RLR0</accession>
<feature type="region of interest" description="Disordered" evidence="1">
    <location>
        <begin position="131"/>
        <end position="220"/>
    </location>
</feature>
<proteinExistence type="predicted"/>
<dbReference type="Proteomes" id="UP000313359">
    <property type="component" value="Unassembled WGS sequence"/>
</dbReference>
<reference evidence="2" key="1">
    <citation type="journal article" date="2018" name="Genome Biol. Evol.">
        <title>Genomics and development of Lentinus tigrinus, a white-rot wood-decaying mushroom with dimorphic fruiting bodies.</title>
        <authorList>
            <person name="Wu B."/>
            <person name="Xu Z."/>
            <person name="Knudson A."/>
            <person name="Carlson A."/>
            <person name="Chen N."/>
            <person name="Kovaka S."/>
            <person name="LaButti K."/>
            <person name="Lipzen A."/>
            <person name="Pennachio C."/>
            <person name="Riley R."/>
            <person name="Schakwitz W."/>
            <person name="Umezawa K."/>
            <person name="Ohm R.A."/>
            <person name="Grigoriev I.V."/>
            <person name="Nagy L.G."/>
            <person name="Gibbons J."/>
            <person name="Hibbett D."/>
        </authorList>
    </citation>
    <scope>NUCLEOTIDE SEQUENCE [LARGE SCALE GENOMIC DNA]</scope>
    <source>
        <strain evidence="2">ALCF2SS1-6</strain>
    </source>
</reference>
<dbReference type="STRING" id="1328759.A0A5C2RLR0"/>
<evidence type="ECO:0000313" key="2">
    <source>
        <dbReference type="EMBL" id="RPD52568.1"/>
    </source>
</evidence>
<evidence type="ECO:0000256" key="1">
    <source>
        <dbReference type="SAM" id="MobiDB-lite"/>
    </source>
</evidence>
<feature type="compositionally biased region" description="Low complexity" evidence="1">
    <location>
        <begin position="145"/>
        <end position="154"/>
    </location>
</feature>
<name>A0A5C2RLR0_9APHY</name>
<sequence length="258" mass="26451">MWSQVEGAALNGLLQPHPGLLSRKIRGAPRDVADSATLANRGSPVARDSFCGAGWAFCSYVACPPGYDPPCIGCYPLDGSQCCSDGNYCPPGEYCLLGGGCCQDGTVCYGPAPDPSTSDFTITRTSTSTSTIEFPTTHSSKHDITVTTQATHTTDTGRDDPETTTSFDYSPGTDWDTDTGSWPTESGLPTNTTSASVRSTSGRGVATSFGSSATAPGPLSGASNGATAIGVGTNGAAGRMAVLCAAVYLFTGYYVGWV</sequence>
<dbReference type="EMBL" id="ML122352">
    <property type="protein sequence ID" value="RPD52568.1"/>
    <property type="molecule type" value="Genomic_DNA"/>
</dbReference>